<gene>
    <name evidence="3" type="ORF">COW36_21730</name>
</gene>
<organism evidence="3 4">
    <name type="scientific">bacterium (Candidatus Blackallbacteria) CG17_big_fil_post_rev_8_21_14_2_50_48_46</name>
    <dbReference type="NCBI Taxonomy" id="2014261"/>
    <lineage>
        <taxon>Bacteria</taxon>
        <taxon>Candidatus Blackallbacteria</taxon>
    </lineage>
</organism>
<name>A0A2M7FYG6_9BACT</name>
<reference evidence="3 4" key="1">
    <citation type="submission" date="2017-09" db="EMBL/GenBank/DDBJ databases">
        <title>Depth-based differentiation of microbial function through sediment-hosted aquifers and enrichment of novel symbionts in the deep terrestrial subsurface.</title>
        <authorList>
            <person name="Probst A.J."/>
            <person name="Ladd B."/>
            <person name="Jarett J.K."/>
            <person name="Geller-Mcgrath D.E."/>
            <person name="Sieber C.M."/>
            <person name="Emerson J.B."/>
            <person name="Anantharaman K."/>
            <person name="Thomas B.C."/>
            <person name="Malmstrom R."/>
            <person name="Stieglmeier M."/>
            <person name="Klingl A."/>
            <person name="Woyke T."/>
            <person name="Ryan C.M."/>
            <person name="Banfield J.F."/>
        </authorList>
    </citation>
    <scope>NUCLEOTIDE SEQUENCE [LARGE SCALE GENOMIC DNA]</scope>
    <source>
        <strain evidence="3">CG17_big_fil_post_rev_8_21_14_2_50_48_46</strain>
    </source>
</reference>
<dbReference type="Pfam" id="PF13529">
    <property type="entry name" value="Peptidase_C39_2"/>
    <property type="match status" value="1"/>
</dbReference>
<dbReference type="Proteomes" id="UP000231019">
    <property type="component" value="Unassembled WGS sequence"/>
</dbReference>
<protein>
    <recommendedName>
        <fullName evidence="2">Peptidase C39-like domain-containing protein</fullName>
    </recommendedName>
</protein>
<comment type="caution">
    <text evidence="3">The sequence shown here is derived from an EMBL/GenBank/DDBJ whole genome shotgun (WGS) entry which is preliminary data.</text>
</comment>
<evidence type="ECO:0000313" key="3">
    <source>
        <dbReference type="EMBL" id="PIW14390.1"/>
    </source>
</evidence>
<proteinExistence type="predicted"/>
<dbReference type="Gene3D" id="3.90.70.10">
    <property type="entry name" value="Cysteine proteinases"/>
    <property type="match status" value="1"/>
</dbReference>
<dbReference type="AlphaFoldDB" id="A0A2M7FYG6"/>
<sequence>MQVGQNPLNPTFVNQLQQITSDGKISRDEYKQLKQMVQNLDVPDSEKTAFLKMADKMKNLTNIGFFSNGTLEKSEMANLEKMAGELKDSQLVQELFGQFKDAANPVADKSLFGSIGEFFRNLFSSGEPDDSYQEADCRIDNSGYGQSCFDPNGFQMPQTGTPGASDPNAPQGPAGVSGPQTVGAPPQAPGSSNTYTSQWEERQAARAGRLSGNPAVYARESQANCGPASASMIMKQFGLSAPSLHDIRRSVGGRLSTSGNESGAFALSTDQVASAVIKQAAAQGKQVTVSTHSLSSNGRQALAQIKERLDRGEKVILLTGGFGGTAGHYTVIKGVNPDGTFIVDDPARGPNQIRTADELQRAMTNRREAGRGVSQIIAFQGA</sequence>
<dbReference type="InterPro" id="IPR039564">
    <property type="entry name" value="Peptidase_C39-like"/>
</dbReference>
<feature type="region of interest" description="Disordered" evidence="1">
    <location>
        <begin position="148"/>
        <end position="197"/>
    </location>
</feature>
<evidence type="ECO:0000313" key="4">
    <source>
        <dbReference type="Proteomes" id="UP000231019"/>
    </source>
</evidence>
<accession>A0A2M7FYG6</accession>
<evidence type="ECO:0000259" key="2">
    <source>
        <dbReference type="Pfam" id="PF13529"/>
    </source>
</evidence>
<feature type="domain" description="Peptidase C39-like" evidence="2">
    <location>
        <begin position="196"/>
        <end position="347"/>
    </location>
</feature>
<dbReference type="EMBL" id="PFFQ01000060">
    <property type="protein sequence ID" value="PIW14390.1"/>
    <property type="molecule type" value="Genomic_DNA"/>
</dbReference>
<evidence type="ECO:0000256" key="1">
    <source>
        <dbReference type="SAM" id="MobiDB-lite"/>
    </source>
</evidence>